<dbReference type="Gene3D" id="2.60.34.10">
    <property type="entry name" value="Substrate Binding Domain Of DNAk, Chain A, domain 1"/>
    <property type="match status" value="1"/>
</dbReference>
<evidence type="ECO:0000313" key="6">
    <source>
        <dbReference type="Proteomes" id="UP000177583"/>
    </source>
</evidence>
<dbReference type="Pfam" id="PF00012">
    <property type="entry name" value="HSP70"/>
    <property type="match status" value="1"/>
</dbReference>
<dbReference type="SUPFAM" id="SSF100934">
    <property type="entry name" value="Heat shock protein 70kD (HSP70), C-terminal subdomain"/>
    <property type="match status" value="1"/>
</dbReference>
<evidence type="ECO:0000256" key="2">
    <source>
        <dbReference type="ARBA" id="ARBA00022741"/>
    </source>
</evidence>
<keyword evidence="2 4" id="KW-0547">Nucleotide-binding</keyword>
<comment type="similarity">
    <text evidence="1 4">Belongs to the heat shock protein 70 family.</text>
</comment>
<reference evidence="5 6" key="1">
    <citation type="journal article" date="2016" name="Nat. Commun.">
        <title>Thousands of microbial genomes shed light on interconnected biogeochemical processes in an aquifer system.</title>
        <authorList>
            <person name="Anantharaman K."/>
            <person name="Brown C.T."/>
            <person name="Hug L.A."/>
            <person name="Sharon I."/>
            <person name="Castelle C.J."/>
            <person name="Probst A.J."/>
            <person name="Thomas B.C."/>
            <person name="Singh A."/>
            <person name="Wilkins M.J."/>
            <person name="Karaoz U."/>
            <person name="Brodie E.L."/>
            <person name="Williams K.H."/>
            <person name="Hubbard S.S."/>
            <person name="Banfield J.F."/>
        </authorList>
    </citation>
    <scope>NUCLEOTIDE SEQUENCE [LARGE SCALE GENOMIC DNA]</scope>
</reference>
<dbReference type="AlphaFoldDB" id="A0A1F6GPZ8"/>
<dbReference type="PROSITE" id="PS00297">
    <property type="entry name" value="HSP70_1"/>
    <property type="match status" value="1"/>
</dbReference>
<dbReference type="GO" id="GO:0140662">
    <property type="term" value="F:ATP-dependent protein folding chaperone"/>
    <property type="evidence" value="ECO:0007669"/>
    <property type="project" value="InterPro"/>
</dbReference>
<evidence type="ECO:0000256" key="1">
    <source>
        <dbReference type="ARBA" id="ARBA00007381"/>
    </source>
</evidence>
<dbReference type="InterPro" id="IPR029047">
    <property type="entry name" value="HSP70_peptide-bd_sf"/>
</dbReference>
<dbReference type="PANTHER" id="PTHR19375">
    <property type="entry name" value="HEAT SHOCK PROTEIN 70KDA"/>
    <property type="match status" value="1"/>
</dbReference>
<gene>
    <name evidence="5" type="ORF">A2557_05710</name>
</gene>
<dbReference type="InterPro" id="IPR029048">
    <property type="entry name" value="HSP70_C_sf"/>
</dbReference>
<evidence type="ECO:0000256" key="3">
    <source>
        <dbReference type="ARBA" id="ARBA00022840"/>
    </source>
</evidence>
<dbReference type="Gene3D" id="3.90.640.10">
    <property type="entry name" value="Actin, Chain A, domain 4"/>
    <property type="match status" value="1"/>
</dbReference>
<name>A0A1F6GPZ8_9PROT</name>
<dbReference type="InterPro" id="IPR043129">
    <property type="entry name" value="ATPase_NBD"/>
</dbReference>
<dbReference type="InterPro" id="IPR018181">
    <property type="entry name" value="Heat_shock_70_CS"/>
</dbReference>
<dbReference type="Proteomes" id="UP000177583">
    <property type="component" value="Unassembled WGS sequence"/>
</dbReference>
<dbReference type="Gene3D" id="3.30.420.40">
    <property type="match status" value="2"/>
</dbReference>
<dbReference type="EMBL" id="MFNF01000048">
    <property type="protein sequence ID" value="OGH00225.1"/>
    <property type="molecule type" value="Genomic_DNA"/>
</dbReference>
<keyword evidence="3 4" id="KW-0067">ATP-binding</keyword>
<proteinExistence type="inferred from homology"/>
<dbReference type="NCBIfam" id="NF003520">
    <property type="entry name" value="PRK05183.1"/>
    <property type="match status" value="1"/>
</dbReference>
<evidence type="ECO:0000256" key="4">
    <source>
        <dbReference type="RuleBase" id="RU003322"/>
    </source>
</evidence>
<accession>A0A1F6GPZ8</accession>
<dbReference type="PROSITE" id="PS00329">
    <property type="entry name" value="HSP70_2"/>
    <property type="match status" value="1"/>
</dbReference>
<dbReference type="SUPFAM" id="SSF100920">
    <property type="entry name" value="Heat shock protein 70kD (HSP70), peptide-binding domain"/>
    <property type="match status" value="1"/>
</dbReference>
<evidence type="ECO:0000313" key="5">
    <source>
        <dbReference type="EMBL" id="OGH00225.1"/>
    </source>
</evidence>
<dbReference type="InterPro" id="IPR013126">
    <property type="entry name" value="Hsp_70_fam"/>
</dbReference>
<dbReference type="GO" id="GO:0005524">
    <property type="term" value="F:ATP binding"/>
    <property type="evidence" value="ECO:0007669"/>
    <property type="project" value="UniProtKB-KW"/>
</dbReference>
<organism evidence="5 6">
    <name type="scientific">Candidatus Lambdaproteobacteria bacterium RIFOXYD2_FULL_56_26</name>
    <dbReference type="NCBI Taxonomy" id="1817773"/>
    <lineage>
        <taxon>Bacteria</taxon>
        <taxon>Pseudomonadati</taxon>
        <taxon>Pseudomonadota</taxon>
        <taxon>Candidatus Lambdaproteobacteria</taxon>
    </lineage>
</organism>
<dbReference type="PRINTS" id="PR00301">
    <property type="entry name" value="HEATSHOCK70"/>
</dbReference>
<dbReference type="Gene3D" id="1.20.1270.10">
    <property type="match status" value="1"/>
</dbReference>
<evidence type="ECO:0008006" key="7">
    <source>
        <dbReference type="Google" id="ProtNLM"/>
    </source>
</evidence>
<dbReference type="SUPFAM" id="SSF53067">
    <property type="entry name" value="Actin-like ATPase domain"/>
    <property type="match status" value="2"/>
</dbReference>
<protein>
    <recommendedName>
        <fullName evidence="7">Molecular chaperone DnaK</fullName>
    </recommendedName>
</protein>
<sequence>MNELIIGIDLGTTNSMAAKVFDTGAEVIEGGGLSTHTPSVVTFLEDGSRLVGAAALAERVTHPESTFYSFKRFMGRGAKDLEEDLSHLPFPVKPGERENLLLWAKGQGYSPEEMSSFVLAEIKAKAEAILGQPVKKAVITVPAYFDDGQRQATRDAAEIAGLEAVRILNEPTAAAIAYGLEEKSRGKVVVYDFGGGTFDVSVLELKEKIFKVLSTHGDTHLGGDDLDQLLVDHLTEKLLFGKTLDPASRQGLKKVAEEIKIALTASLETSHQVHLPSLEIDQQFTFTRAELETAIRPLVDKTLEHIGLALKAANLKPQDIGDVVLVGGSTRIPLVRHLVQQYFDRPPHVRINPDQVVAIGAAIQGHLLAGGRRDFLLMDVIPLSLGLETLGGTFSKLIIKNSSIPAKATEIFSTSVDNQTGIDLNIFQGEREFVKDCRKLGQFKLKGIPPMPAGLPKVEVSFFVDNNGLLSVTAKEQRSGVTAEIDIVPTHGLKRSEVSQMIRDSYEQAESDFSQRNLVEFRAKAQAIEAGLEKAWPQAPRYLSAEEMAAIAAHRIELSSLAQGQDPGRLKQAIDKMGDLTRNFADSLLGAAAKEALSEPKDKI</sequence>
<comment type="caution">
    <text evidence="5">The sequence shown here is derived from an EMBL/GenBank/DDBJ whole genome shotgun (WGS) entry which is preliminary data.</text>
</comment>